<feature type="non-terminal residue" evidence="8">
    <location>
        <position position="1"/>
    </location>
</feature>
<evidence type="ECO:0000256" key="2">
    <source>
        <dbReference type="ARBA" id="ARBA00022980"/>
    </source>
</evidence>
<keyword evidence="2 7" id="KW-0689">Ribosomal protein</keyword>
<comment type="caution">
    <text evidence="8">The sequence shown here is derived from an EMBL/GenBank/DDBJ whole genome shotgun (WGS) entry which is preliminary data.</text>
</comment>
<dbReference type="PIRSF" id="PIRSF002134">
    <property type="entry name" value="Ribosomal_S13"/>
    <property type="match status" value="1"/>
</dbReference>
<dbReference type="GO" id="GO:0003723">
    <property type="term" value="F:RNA binding"/>
    <property type="evidence" value="ECO:0007669"/>
    <property type="project" value="InterPro"/>
</dbReference>
<keyword evidence="9" id="KW-1185">Reference proteome</keyword>
<dbReference type="Gene3D" id="4.10.910.10">
    <property type="entry name" value="30s ribosomal protein s13, domain 2"/>
    <property type="match status" value="1"/>
</dbReference>
<dbReference type="GO" id="GO:0006412">
    <property type="term" value="P:translation"/>
    <property type="evidence" value="ECO:0007669"/>
    <property type="project" value="InterPro"/>
</dbReference>
<reference evidence="8 9" key="1">
    <citation type="submission" date="2019-09" db="EMBL/GenBank/DDBJ databases">
        <title>Bird 10,000 Genomes (B10K) Project - Family phase.</title>
        <authorList>
            <person name="Zhang G."/>
        </authorList>
    </citation>
    <scope>NUCLEOTIDE SEQUENCE [LARGE SCALE GENOMIC DNA]</scope>
    <source>
        <strain evidence="8">B10K-DU-001-79</strain>
        <tissue evidence="8">Muscle</tissue>
    </source>
</reference>
<evidence type="ECO:0000256" key="6">
    <source>
        <dbReference type="ARBA" id="ARBA00035468"/>
    </source>
</evidence>
<dbReference type="AlphaFoldDB" id="A0A7L0YN79"/>
<dbReference type="GO" id="GO:0005829">
    <property type="term" value="C:cytosol"/>
    <property type="evidence" value="ECO:0007669"/>
    <property type="project" value="TreeGrafter"/>
</dbReference>
<keyword evidence="3 7" id="KW-0687">Ribonucleoprotein</keyword>
<evidence type="ECO:0000256" key="5">
    <source>
        <dbReference type="ARBA" id="ARBA00035166"/>
    </source>
</evidence>
<evidence type="ECO:0000313" key="9">
    <source>
        <dbReference type="Proteomes" id="UP000539920"/>
    </source>
</evidence>
<evidence type="ECO:0000313" key="8">
    <source>
        <dbReference type="EMBL" id="NXM16528.1"/>
    </source>
</evidence>
<gene>
    <name evidence="8" type="primary">Rps18</name>
    <name evidence="8" type="ORF">PLONIG_R14835</name>
</gene>
<organism evidence="8 9">
    <name type="scientific">Ploceus nigricollis</name>
    <dbReference type="NCBI Taxonomy" id="441696"/>
    <lineage>
        <taxon>Eukaryota</taxon>
        <taxon>Metazoa</taxon>
        <taxon>Chordata</taxon>
        <taxon>Craniata</taxon>
        <taxon>Vertebrata</taxon>
        <taxon>Euteleostomi</taxon>
        <taxon>Archelosauria</taxon>
        <taxon>Archosauria</taxon>
        <taxon>Dinosauria</taxon>
        <taxon>Saurischia</taxon>
        <taxon>Theropoda</taxon>
        <taxon>Coelurosauria</taxon>
        <taxon>Aves</taxon>
        <taxon>Neognathae</taxon>
        <taxon>Neoaves</taxon>
        <taxon>Telluraves</taxon>
        <taxon>Australaves</taxon>
        <taxon>Passeriformes</taxon>
        <taxon>Passeroidea</taxon>
        <taxon>Ploceidae</taxon>
        <taxon>Ploceinae</taxon>
        <taxon>Ploceus</taxon>
    </lineage>
</organism>
<dbReference type="InterPro" id="IPR027437">
    <property type="entry name" value="Rbsml_uS13_C"/>
</dbReference>
<evidence type="ECO:0000256" key="1">
    <source>
        <dbReference type="ARBA" id="ARBA00008080"/>
    </source>
</evidence>
<dbReference type="InterPro" id="IPR010979">
    <property type="entry name" value="Ribosomal_uS13-like_H2TH"/>
</dbReference>
<dbReference type="PANTHER" id="PTHR10871">
    <property type="entry name" value="30S RIBOSOMAL PROTEIN S13/40S RIBOSOMAL PROTEIN S18"/>
    <property type="match status" value="1"/>
</dbReference>
<dbReference type="Proteomes" id="UP000539920">
    <property type="component" value="Unassembled WGS sequence"/>
</dbReference>
<dbReference type="InterPro" id="IPR001892">
    <property type="entry name" value="Ribosomal_uS13"/>
</dbReference>
<dbReference type="EMBL" id="VXBC01006508">
    <property type="protein sequence ID" value="NXM16528.1"/>
    <property type="molecule type" value="Genomic_DNA"/>
</dbReference>
<dbReference type="GO" id="GO:0015935">
    <property type="term" value="C:small ribosomal subunit"/>
    <property type="evidence" value="ECO:0007669"/>
    <property type="project" value="TreeGrafter"/>
</dbReference>
<name>A0A7L0YN79_9PASE</name>
<evidence type="ECO:0000256" key="4">
    <source>
        <dbReference type="ARBA" id="ARBA00035021"/>
    </source>
</evidence>
<comment type="subunit">
    <text evidence="4">Component of the small ribosomal subunit.</text>
</comment>
<dbReference type="GO" id="GO:0003735">
    <property type="term" value="F:structural constituent of ribosome"/>
    <property type="evidence" value="ECO:0007669"/>
    <property type="project" value="InterPro"/>
</dbReference>
<feature type="non-terminal residue" evidence="8">
    <location>
        <position position="118"/>
    </location>
</feature>
<dbReference type="SUPFAM" id="SSF46946">
    <property type="entry name" value="S13-like H2TH domain"/>
    <property type="match status" value="1"/>
</dbReference>
<dbReference type="PROSITE" id="PS50159">
    <property type="entry name" value="RIBOSOMAL_S13_2"/>
    <property type="match status" value="1"/>
</dbReference>
<sequence>QGVGRRYAHVVLRKADIDLTKRAGELTEDEVERVITIMQNPRQYKIPDWFLNRQKDVKDGKYSQVCPQVSPQVSPSVPSPATGGPSCPQLLFSLLRVRGQHTKTTGRRGRTVGVSKKK</sequence>
<dbReference type="Pfam" id="PF00416">
    <property type="entry name" value="Ribosomal_S13"/>
    <property type="match status" value="1"/>
</dbReference>
<dbReference type="Gene3D" id="1.10.8.50">
    <property type="match status" value="1"/>
</dbReference>
<protein>
    <recommendedName>
        <fullName evidence="5">Small ribosomal subunit protein uS13</fullName>
    </recommendedName>
    <alternativeName>
        <fullName evidence="6">40S ribosomal protein S18</fullName>
    </alternativeName>
</protein>
<accession>A0A7L0YN79</accession>
<proteinExistence type="inferred from homology"/>
<evidence type="ECO:0000256" key="3">
    <source>
        <dbReference type="ARBA" id="ARBA00023274"/>
    </source>
</evidence>
<dbReference type="PANTHER" id="PTHR10871:SF3">
    <property type="entry name" value="SMALL RIBOSOMAL SUBUNIT PROTEIN US13"/>
    <property type="match status" value="1"/>
</dbReference>
<evidence type="ECO:0000256" key="7">
    <source>
        <dbReference type="RuleBase" id="RU003830"/>
    </source>
</evidence>
<comment type="similarity">
    <text evidence="1 7">Belongs to the universal ribosomal protein uS13 family.</text>
</comment>